<keyword evidence="2" id="KW-1185">Reference proteome</keyword>
<dbReference type="EMBL" id="MWUE01000025">
    <property type="protein sequence ID" value="OQP31872.1"/>
    <property type="molecule type" value="Genomic_DNA"/>
</dbReference>
<evidence type="ECO:0000313" key="1">
    <source>
        <dbReference type="EMBL" id="OQP31872.1"/>
    </source>
</evidence>
<accession>A0A1V9DDC7</accession>
<dbReference type="CDD" id="cd14744">
    <property type="entry name" value="PAAR_CT_2"/>
    <property type="match status" value="1"/>
</dbReference>
<evidence type="ECO:0000313" key="2">
    <source>
        <dbReference type="Proteomes" id="UP000192769"/>
    </source>
</evidence>
<reference evidence="1 2" key="1">
    <citation type="submission" date="2017-02" db="EMBL/GenBank/DDBJ databases">
        <title>Whole genome shotgun sequence of Pantoea agglomerans strain AS1 isolated from a cycad, Zamia floridana in Central Florida, USA.</title>
        <authorList>
            <person name="Lata P."/>
            <person name="Govindarajan S."/>
            <person name="Qi F."/>
            <person name="Li J.-L."/>
            <person name="Maurya S.K."/>
            <person name="Sahoo M.K."/>
        </authorList>
    </citation>
    <scope>NUCLEOTIDE SEQUENCE [LARGE SCALE GENOMIC DNA]</scope>
    <source>
        <strain evidence="1 2">AS1</strain>
    </source>
</reference>
<name>A0A1V9DDC7_9GAMM</name>
<gene>
    <name evidence="1" type="ORF">B2J69_16855</name>
</gene>
<dbReference type="Proteomes" id="UP000192769">
    <property type="component" value="Unassembled WGS sequence"/>
</dbReference>
<dbReference type="AlphaFoldDB" id="A0A1V9DDC7"/>
<evidence type="ECO:0008006" key="3">
    <source>
        <dbReference type="Google" id="ProtNLM"/>
    </source>
</evidence>
<organism evidence="1 2">
    <name type="scientific">Pantoea latae</name>
    <dbReference type="NCBI Taxonomy" id="1964541"/>
    <lineage>
        <taxon>Bacteria</taxon>
        <taxon>Pseudomonadati</taxon>
        <taxon>Pseudomonadota</taxon>
        <taxon>Gammaproteobacteria</taxon>
        <taxon>Enterobacterales</taxon>
        <taxon>Erwiniaceae</taxon>
        <taxon>Pantoea</taxon>
    </lineage>
</organism>
<dbReference type="OrthoDB" id="9204728at2"/>
<proteinExistence type="predicted"/>
<sequence>MGAKGYYLFRGDKTRCGGVITEGWSDHQHFDRDMSCEGHKVTCGKHPGIYRICGGLDDDIHGKRIAGTLHSYSSCPCKSKFIPSNFDDDYELGGEATVTNTDLSHLVEMMPVLPEPVEHAQAAKKKTGIDAGFTIIPYGGTTEAWQRLLFTENPPAGVKELFATLNGPDERYKAGSIMLVVDPNKQDEEQISHMQAAKARVDAALAPLSIQQANFLYKHKDTIEMFAAAASTASDTYGYSGQVTEAAKGYFEQVEKILVEIEKTYKNQYITSGTLIGEQFFAERRRLFGQLDSVLKMFMKHRFMFNEYTDLKNALGLSSRSITRRWNETGVSDIEGYATHIEKLAKYVKWMETAGKIGIGLSAFDTAAKITEACTVGRNCAKTSFTSIGEFSGSLVGGMAASRLIGAGAANTVCAVVLGAATFEAMGAGALLCTIGVSGGIAYGSDKALSWAGGKTGQSIGKGFGLYEVSGED</sequence>
<protein>
    <recommendedName>
        <fullName evidence="3">PAAR domain-containing protein</fullName>
    </recommendedName>
</protein>
<comment type="caution">
    <text evidence="1">The sequence shown here is derived from an EMBL/GenBank/DDBJ whole genome shotgun (WGS) entry which is preliminary data.</text>
</comment>
<dbReference type="RefSeq" id="WP_081140798.1">
    <property type="nucleotide sequence ID" value="NZ_MWUE01000025.1"/>
</dbReference>